<proteinExistence type="predicted"/>
<reference evidence="1" key="1">
    <citation type="submission" date="2023-04" db="EMBL/GenBank/DDBJ databases">
        <title>A chromosome-level genome assembly of the parasitoid wasp Eretmocerus hayati.</title>
        <authorList>
            <person name="Zhong Y."/>
            <person name="Liu S."/>
            <person name="Liu Y."/>
        </authorList>
    </citation>
    <scope>NUCLEOTIDE SEQUENCE</scope>
    <source>
        <strain evidence="1">ZJU_SS_LIU_2023</strain>
    </source>
</reference>
<gene>
    <name evidence="1" type="ORF">QAD02_000267</name>
</gene>
<dbReference type="Proteomes" id="UP001239111">
    <property type="component" value="Chromosome 3"/>
</dbReference>
<accession>A0ACC2ND24</accession>
<sequence length="250" mass="27971">MSFDSMRVGGGRCPPLVVGVLIIACTFMLCNWWTLSSTNYELIHQIDELNEQIRISVEERDICVTQHGECTKKAEDCEKDVRVTNVKLSQIDDNLSTCNQELKSFKDIDLSKTATLETLRLDKNAVEATLKTQKEENKKLEEELNSVKADLKKLKLTLDSTAKKAIPAIPIPLHLDKTLSDNRTSLNGVQNAQVNAPPNADNADIPGPDQDNSNARGKYPFNFFIMKNLTSYRLCNISSYHSDDTAAEVH</sequence>
<dbReference type="EMBL" id="CM056743">
    <property type="protein sequence ID" value="KAJ8669008.1"/>
    <property type="molecule type" value="Genomic_DNA"/>
</dbReference>
<protein>
    <submittedName>
        <fullName evidence="1">Uncharacterized protein</fullName>
    </submittedName>
</protein>
<organism evidence="1 2">
    <name type="scientific">Eretmocerus hayati</name>
    <dbReference type="NCBI Taxonomy" id="131215"/>
    <lineage>
        <taxon>Eukaryota</taxon>
        <taxon>Metazoa</taxon>
        <taxon>Ecdysozoa</taxon>
        <taxon>Arthropoda</taxon>
        <taxon>Hexapoda</taxon>
        <taxon>Insecta</taxon>
        <taxon>Pterygota</taxon>
        <taxon>Neoptera</taxon>
        <taxon>Endopterygota</taxon>
        <taxon>Hymenoptera</taxon>
        <taxon>Apocrita</taxon>
        <taxon>Proctotrupomorpha</taxon>
        <taxon>Chalcidoidea</taxon>
        <taxon>Aphelinidae</taxon>
        <taxon>Aphelininae</taxon>
        <taxon>Eretmocerus</taxon>
    </lineage>
</organism>
<evidence type="ECO:0000313" key="2">
    <source>
        <dbReference type="Proteomes" id="UP001239111"/>
    </source>
</evidence>
<comment type="caution">
    <text evidence="1">The sequence shown here is derived from an EMBL/GenBank/DDBJ whole genome shotgun (WGS) entry which is preliminary data.</text>
</comment>
<evidence type="ECO:0000313" key="1">
    <source>
        <dbReference type="EMBL" id="KAJ8669008.1"/>
    </source>
</evidence>
<keyword evidence="2" id="KW-1185">Reference proteome</keyword>
<name>A0ACC2ND24_9HYME</name>